<evidence type="ECO:0000256" key="2">
    <source>
        <dbReference type="SAM" id="SignalP"/>
    </source>
</evidence>
<accession>A0A854QPR7</accession>
<dbReference type="Proteomes" id="UP000199727">
    <property type="component" value="Unassembled WGS sequence"/>
</dbReference>
<feature type="compositionally biased region" description="Polar residues" evidence="1">
    <location>
        <begin position="109"/>
        <end position="126"/>
    </location>
</feature>
<name>A0A854QPR7_CRYNE</name>
<reference evidence="3 4" key="1">
    <citation type="submission" date="2017-06" db="EMBL/GenBank/DDBJ databases">
        <title>Global population genomics of the pathogenic fungus Cryptococcus neoformans var. grubii.</title>
        <authorList>
            <person name="Cuomo C."/>
            <person name="Litvintseva A."/>
            <person name="Chen Y."/>
            <person name="Young S."/>
            <person name="Zeng Q."/>
            <person name="Chapman S."/>
            <person name="Gujja S."/>
            <person name="Saif S."/>
            <person name="Birren B."/>
        </authorList>
    </citation>
    <scope>NUCLEOTIDE SEQUENCE [LARGE SCALE GENOMIC DNA]</scope>
    <source>
        <strain evidence="3 4">Tu259-1</strain>
    </source>
</reference>
<dbReference type="AlphaFoldDB" id="A0A854QPR7"/>
<evidence type="ECO:0000313" key="4">
    <source>
        <dbReference type="Proteomes" id="UP000199727"/>
    </source>
</evidence>
<keyword evidence="2" id="KW-0732">Signal</keyword>
<evidence type="ECO:0000313" key="3">
    <source>
        <dbReference type="EMBL" id="OXG26455.1"/>
    </source>
</evidence>
<protein>
    <submittedName>
        <fullName evidence="3">Uncharacterized protein</fullName>
    </submittedName>
</protein>
<dbReference type="EMBL" id="AMKT01000024">
    <property type="protein sequence ID" value="OXG26455.1"/>
    <property type="molecule type" value="Genomic_DNA"/>
</dbReference>
<feature type="signal peptide" evidence="2">
    <location>
        <begin position="1"/>
        <end position="18"/>
    </location>
</feature>
<gene>
    <name evidence="3" type="ORF">C361_01214</name>
</gene>
<feature type="compositionally biased region" description="Low complexity" evidence="1">
    <location>
        <begin position="44"/>
        <end position="56"/>
    </location>
</feature>
<organism evidence="3 4">
    <name type="scientific">Cryptococcus neoformans Tu259-1</name>
    <dbReference type="NCBI Taxonomy" id="1230072"/>
    <lineage>
        <taxon>Eukaryota</taxon>
        <taxon>Fungi</taxon>
        <taxon>Dikarya</taxon>
        <taxon>Basidiomycota</taxon>
        <taxon>Agaricomycotina</taxon>
        <taxon>Tremellomycetes</taxon>
        <taxon>Tremellales</taxon>
        <taxon>Cryptococcaceae</taxon>
        <taxon>Cryptococcus</taxon>
        <taxon>Cryptococcus neoformans species complex</taxon>
    </lineage>
</organism>
<sequence>MRFQNSVVLASFLTALAAYSLPQNENGGSDTSESSAVESGDGNADSTDTAISADATGGPVADGESTDVATVSNNGANSTVLETLAVATASSAVTAASGASEKEETAAASVTGSAFSSEGSGTASGIDSTASGMGNSSSNSTDSSGVLQVAGLPAGFEWVIGSGAMVVGALGAGVATLF</sequence>
<feature type="region of interest" description="Disordered" evidence="1">
    <location>
        <begin position="23"/>
        <end position="71"/>
    </location>
</feature>
<evidence type="ECO:0000256" key="1">
    <source>
        <dbReference type="SAM" id="MobiDB-lite"/>
    </source>
</evidence>
<feature type="compositionally biased region" description="Polar residues" evidence="1">
    <location>
        <begin position="23"/>
        <end position="37"/>
    </location>
</feature>
<feature type="chain" id="PRO_5032379490" evidence="2">
    <location>
        <begin position="19"/>
        <end position="178"/>
    </location>
</feature>
<feature type="region of interest" description="Disordered" evidence="1">
    <location>
        <begin position="109"/>
        <end position="144"/>
    </location>
</feature>
<proteinExistence type="predicted"/>
<comment type="caution">
    <text evidence="3">The sequence shown here is derived from an EMBL/GenBank/DDBJ whole genome shotgun (WGS) entry which is preliminary data.</text>
</comment>
<feature type="compositionally biased region" description="Low complexity" evidence="1">
    <location>
        <begin position="127"/>
        <end position="144"/>
    </location>
</feature>